<evidence type="ECO:0000313" key="2">
    <source>
        <dbReference type="EMBL" id="WAR27807.1"/>
    </source>
</evidence>
<reference evidence="2" key="1">
    <citation type="submission" date="2022-11" db="EMBL/GenBank/DDBJ databases">
        <title>Centuries of genome instability and evolution in soft-shell clam transmissible cancer (bioRxiv).</title>
        <authorList>
            <person name="Hart S.F.M."/>
            <person name="Yonemitsu M.A."/>
            <person name="Giersch R.M."/>
            <person name="Beal B.F."/>
            <person name="Arriagada G."/>
            <person name="Davis B.W."/>
            <person name="Ostrander E.A."/>
            <person name="Goff S.P."/>
            <person name="Metzger M.J."/>
        </authorList>
    </citation>
    <scope>NUCLEOTIDE SEQUENCE</scope>
    <source>
        <strain evidence="2">MELC-2E11</strain>
        <tissue evidence="2">Siphon/mantle</tissue>
    </source>
</reference>
<feature type="region of interest" description="Disordered" evidence="1">
    <location>
        <begin position="121"/>
        <end position="144"/>
    </location>
</feature>
<organism evidence="2 3">
    <name type="scientific">Mya arenaria</name>
    <name type="common">Soft-shell clam</name>
    <dbReference type="NCBI Taxonomy" id="6604"/>
    <lineage>
        <taxon>Eukaryota</taxon>
        <taxon>Metazoa</taxon>
        <taxon>Spiralia</taxon>
        <taxon>Lophotrochozoa</taxon>
        <taxon>Mollusca</taxon>
        <taxon>Bivalvia</taxon>
        <taxon>Autobranchia</taxon>
        <taxon>Heteroconchia</taxon>
        <taxon>Euheterodonta</taxon>
        <taxon>Imparidentia</taxon>
        <taxon>Neoheterodontei</taxon>
        <taxon>Myida</taxon>
        <taxon>Myoidea</taxon>
        <taxon>Myidae</taxon>
        <taxon>Mya</taxon>
    </lineage>
</organism>
<accession>A0ABY7G3B5</accession>
<keyword evidence="3" id="KW-1185">Reference proteome</keyword>
<gene>
    <name evidence="2" type="ORF">MAR_013511</name>
</gene>
<dbReference type="SUPFAM" id="SSF49265">
    <property type="entry name" value="Fibronectin type III"/>
    <property type="match status" value="1"/>
</dbReference>
<feature type="compositionally biased region" description="Basic and acidic residues" evidence="1">
    <location>
        <begin position="121"/>
        <end position="138"/>
    </location>
</feature>
<evidence type="ECO:0008006" key="4">
    <source>
        <dbReference type="Google" id="ProtNLM"/>
    </source>
</evidence>
<evidence type="ECO:0000256" key="1">
    <source>
        <dbReference type="SAM" id="MobiDB-lite"/>
    </source>
</evidence>
<dbReference type="EMBL" id="CP111026">
    <property type="protein sequence ID" value="WAR27807.1"/>
    <property type="molecule type" value="Genomic_DNA"/>
</dbReference>
<name>A0ABY7G3B5_MYAAR</name>
<proteinExistence type="predicted"/>
<dbReference type="InterPro" id="IPR036116">
    <property type="entry name" value="FN3_sf"/>
</dbReference>
<dbReference type="Proteomes" id="UP001164746">
    <property type="component" value="Chromosome 15"/>
</dbReference>
<protein>
    <recommendedName>
        <fullName evidence="4">Fibronectin type-III domain-containing protein</fullName>
    </recommendedName>
</protein>
<evidence type="ECO:0000313" key="3">
    <source>
        <dbReference type="Proteomes" id="UP001164746"/>
    </source>
</evidence>
<sequence>MSKINIMVMDQDDLGIYEIVIENDVGYEKRAVNLVPKGEPSPPHIISITYVTKSSALITWTRGFHGGFDQTVKVETSRDGTSWTPTLSLPQGTLEDTSPGGDNPGYNAAVTYEVVSSRKDTPDYDALQDGKEGNEDPHVYMPLEDSNPKSHAYYEYVNRGTSLVIVRSRFRIKISVLL</sequence>